<keyword evidence="1" id="KW-1133">Transmembrane helix</keyword>
<feature type="transmembrane region" description="Helical" evidence="1">
    <location>
        <begin position="60"/>
        <end position="83"/>
    </location>
</feature>
<keyword evidence="1" id="KW-0812">Transmembrane</keyword>
<sequence length="84" mass="9904">MKRIALCSSLILGVYLNFLFFFMYSELCFYQYAYICLFGLFGIFLSLVTRNSCNPSLSLLSLFFNFIPVIYITLYFLIIELFLI</sequence>
<evidence type="ECO:0000256" key="1">
    <source>
        <dbReference type="SAM" id="Phobius"/>
    </source>
</evidence>
<dbReference type="AlphaFoldDB" id="A0AB73N421"/>
<feature type="transmembrane region" description="Helical" evidence="1">
    <location>
        <begin position="5"/>
        <end position="23"/>
    </location>
</feature>
<feature type="transmembrane region" description="Helical" evidence="1">
    <location>
        <begin position="29"/>
        <end position="48"/>
    </location>
</feature>
<dbReference type="EMBL" id="NGLB01000003">
    <property type="protein sequence ID" value="OTN94432.1"/>
    <property type="molecule type" value="Genomic_DNA"/>
</dbReference>
<evidence type="ECO:0000313" key="3">
    <source>
        <dbReference type="Proteomes" id="UP000194737"/>
    </source>
</evidence>
<protein>
    <submittedName>
        <fullName evidence="2">Uncharacterized protein</fullName>
    </submittedName>
</protein>
<proteinExistence type="predicted"/>
<keyword evidence="1" id="KW-0472">Membrane</keyword>
<dbReference type="Proteomes" id="UP000194737">
    <property type="component" value="Unassembled WGS sequence"/>
</dbReference>
<accession>A0AB73N421</accession>
<name>A0AB73N421_ENTFC</name>
<reference evidence="2 3" key="1">
    <citation type="submission" date="2017-05" db="EMBL/GenBank/DDBJ databases">
        <title>The Genome Sequence of Enterococcus faecium 6F2_DIV0138.</title>
        <authorList>
            <consortium name="The Broad Institute Genomics Platform"/>
            <consortium name="The Broad Institute Genomic Center for Infectious Diseases"/>
            <person name="Earl A."/>
            <person name="Manson A."/>
            <person name="Schwartman J."/>
            <person name="Gilmore M."/>
            <person name="Abouelleil A."/>
            <person name="Cao P."/>
            <person name="Chapman S."/>
            <person name="Cusick C."/>
            <person name="Shea T."/>
            <person name="Young S."/>
            <person name="Neafsey D."/>
            <person name="Nusbaum C."/>
            <person name="Birren B."/>
        </authorList>
    </citation>
    <scope>NUCLEOTIDE SEQUENCE [LARGE SCALE GENOMIC DNA]</scope>
    <source>
        <strain evidence="2 3">6F2_DIV0138</strain>
    </source>
</reference>
<evidence type="ECO:0000313" key="2">
    <source>
        <dbReference type="EMBL" id="OTN94432.1"/>
    </source>
</evidence>
<gene>
    <name evidence="2" type="ORF">A5804_002742</name>
</gene>
<comment type="caution">
    <text evidence="2">The sequence shown here is derived from an EMBL/GenBank/DDBJ whole genome shotgun (WGS) entry which is preliminary data.</text>
</comment>
<organism evidence="2 3">
    <name type="scientific">Enterococcus faecium</name>
    <name type="common">Streptococcus faecium</name>
    <dbReference type="NCBI Taxonomy" id="1352"/>
    <lineage>
        <taxon>Bacteria</taxon>
        <taxon>Bacillati</taxon>
        <taxon>Bacillota</taxon>
        <taxon>Bacilli</taxon>
        <taxon>Lactobacillales</taxon>
        <taxon>Enterococcaceae</taxon>
        <taxon>Enterococcus</taxon>
    </lineage>
</organism>